<evidence type="ECO:0000313" key="3">
    <source>
        <dbReference type="Proteomes" id="UP001304423"/>
    </source>
</evidence>
<dbReference type="GO" id="GO:0004519">
    <property type="term" value="F:endonuclease activity"/>
    <property type="evidence" value="ECO:0007669"/>
    <property type="project" value="InterPro"/>
</dbReference>
<dbReference type="EMBL" id="CP136339">
    <property type="protein sequence ID" value="WOA54364.1"/>
    <property type="molecule type" value="Genomic_DNA"/>
</dbReference>
<dbReference type="Proteomes" id="UP001304423">
    <property type="component" value="Chromosome"/>
</dbReference>
<evidence type="ECO:0000256" key="1">
    <source>
        <dbReference type="SAM" id="MobiDB-lite"/>
    </source>
</evidence>
<name>A0AAX4F3U7_9GAMM</name>
<feature type="compositionally biased region" description="Basic residues" evidence="1">
    <location>
        <begin position="270"/>
        <end position="286"/>
    </location>
</feature>
<dbReference type="RefSeq" id="WP_316394320.1">
    <property type="nucleotide sequence ID" value="NZ_CP136339.1"/>
</dbReference>
<dbReference type="AlphaFoldDB" id="A0AAX4F3U7"/>
<evidence type="ECO:0000313" key="2">
    <source>
        <dbReference type="EMBL" id="WOA54364.1"/>
    </source>
</evidence>
<reference evidence="2" key="1">
    <citation type="submission" date="2023-10" db="EMBL/GenBank/DDBJ databases">
        <title>Clonality and diversity in the soft rot Dickeya solani phytopathogen.</title>
        <authorList>
            <person name="Pedron J."/>
            <person name="Van Gijsegem F."/>
            <person name="Portier P."/>
            <person name="Taghouti G."/>
        </authorList>
    </citation>
    <scope>NUCLEOTIDE SEQUENCE</scope>
    <source>
        <strain evidence="2">CFBP5647</strain>
    </source>
</reference>
<dbReference type="InterPro" id="IPR010270">
    <property type="entry name" value="Phage_P2_GpM"/>
</dbReference>
<proteinExistence type="predicted"/>
<feature type="region of interest" description="Disordered" evidence="1">
    <location>
        <begin position="226"/>
        <end position="286"/>
    </location>
</feature>
<gene>
    <name evidence="2" type="primary">gpM</name>
    <name evidence="2" type="ORF">RXA29_09190</name>
</gene>
<sequence>MLTPAQRHFQSVSARHRGLSDAVHHNTAYEQQLHRLRLDQSRLHEIQSDQSKALLKRDLLPHYQGWIDGAIAADTGQADEVLVTMMVWSIDVGDISGALRIGDYVIRHGLPMPDRYKRTAATAMVDEICDPVLAAFKADAARAPLDVALLLQLNALTAGADMPDMVRAKLYKSIGYTLRLSPNELPAAREWLQRAIALFDGIGVKRDIEILGRAIKKAALAAGTDDGDVSGINQGAEPETGSDAAEPEGATPAPVPVKPVRQTRSSRAGVARKTRTNKGTRGKRAV</sequence>
<dbReference type="Pfam" id="PF05944">
    <property type="entry name" value="Phage_term_smal"/>
    <property type="match status" value="1"/>
</dbReference>
<protein>
    <submittedName>
        <fullName evidence="2">Phage terminase small subunit</fullName>
    </submittedName>
</protein>
<organism evidence="2 3">
    <name type="scientific">Dickeya solani</name>
    <dbReference type="NCBI Taxonomy" id="1089444"/>
    <lineage>
        <taxon>Bacteria</taxon>
        <taxon>Pseudomonadati</taxon>
        <taxon>Pseudomonadota</taxon>
        <taxon>Gammaproteobacteria</taxon>
        <taxon>Enterobacterales</taxon>
        <taxon>Pectobacteriaceae</taxon>
        <taxon>Dickeya</taxon>
    </lineage>
</organism>
<dbReference type="GO" id="GO:0003677">
    <property type="term" value="F:DNA binding"/>
    <property type="evidence" value="ECO:0007669"/>
    <property type="project" value="InterPro"/>
</dbReference>
<accession>A0AAX4F3U7</accession>